<organism evidence="3 4">
    <name type="scientific">Prorocentrum cordatum</name>
    <dbReference type="NCBI Taxonomy" id="2364126"/>
    <lineage>
        <taxon>Eukaryota</taxon>
        <taxon>Sar</taxon>
        <taxon>Alveolata</taxon>
        <taxon>Dinophyceae</taxon>
        <taxon>Prorocentrales</taxon>
        <taxon>Prorocentraceae</taxon>
        <taxon>Prorocentrum</taxon>
    </lineage>
</organism>
<evidence type="ECO:0000313" key="4">
    <source>
        <dbReference type="Proteomes" id="UP001189429"/>
    </source>
</evidence>
<feature type="chain" id="PRO_5047083135" evidence="2">
    <location>
        <begin position="23"/>
        <end position="1392"/>
    </location>
</feature>
<feature type="compositionally biased region" description="Low complexity" evidence="1">
    <location>
        <begin position="1106"/>
        <end position="1136"/>
    </location>
</feature>
<evidence type="ECO:0000256" key="1">
    <source>
        <dbReference type="SAM" id="MobiDB-lite"/>
    </source>
</evidence>
<keyword evidence="4" id="KW-1185">Reference proteome</keyword>
<name>A0ABN9YG78_9DINO</name>
<feature type="signal peptide" evidence="2">
    <location>
        <begin position="1"/>
        <end position="22"/>
    </location>
</feature>
<sequence>MASRALPISLLALVAAVMAVWAGWNHPPARRPPPPAPAWLEGLAGACEAASDAAHRVEEAVLVAAAGTPPPPPPPSAVECPAPEPRGHEEVLVHLLVALASPFISWAAGSRLPGGDAGPTDGRKLYAFRARPTLAELEEHLWYCKGVCDGEGDVWVLTEPTPTLDVGAIVSPVAGALLGVGRDAVWLHRGRAPSVTLIAEGVVAEWKEHRLAELRELLAFGPGEPPMAALEDQPPVAASSRPAADHGAGEAAPPGPPEVSMGDAAAEDTQTLWVERDDQGDRYKESRKAVNESVSYDWNHQRLEGGLTCLHACKMMCRTSGTPRACLEKFLREKHIAPTDRVAHELRPLVVVRRLTAIVDSYKRGGAPSFANAKYLAPLGDAGELLAPALRSHVTRRAEEHWEVELKKAEAVGARAATPGGAGAGAGGEAGAGARRGLLTVKSVNRALAGLNWMAGFKGEESSPGPGVTTLDKHAAFQRRLLSEALRRQSAAPAVAPKAEVALRVLLRGQSVYVTDAAPRDLVSYQAGRVSLTDSVHGCRFIEEIVLGPETVDYDSMPRRYMCPVLKRNPKAFRSPARESAERGLLGVTARPAESVGIFFVAKSSGALRVLVYARRSNGHFRSPPGVRLLSSEGSGRLEVELPRGASPASAEGRRLLGGFTACLATTDVKDCFYRVRIQENLGRFFCLPAVPVHVFRGLDVPGLGQGLAPDSEVRPYMAVLPMGLTWPFYMAQTASEERVRRSPTLRLATLAERGQGLIRDRAGASVLRARGRGSAGANACVDNPVSDSPRIGEQIVSEWSELFESVGLALRKMEARSGRGEALGAELDGRCLRSGTSPSCFWELERGLYGLLARRRCSGRALEQVIGHCAFCGRAARESLAIFHAVYRFISSLYVAVTPVWAEVICELESFRGMLLLLTRDWWLPWNPCVLETDAGVAGWAIALSFWGPAEVACSGRDSERARFRRGGSRSARVSALASARLFRDDVGEWGGAMLEQMAAKVPPGDRPELELDDDWEVVADFPEHFDAAPYPLDSDAADQGLDGGPCEGGPARAAATGFAGSGATPSGGRRRRALAPPEPPFDMKQAKVRRLDPLPRLPRPATPADYAAGAPAAASAEAGAAGDDSSGSDSMVGATAGPDRKSRRRQASRRRRRASAYADMIPVASSGGPTLLGRLAVPAKTRGRFGKCLERFHLRSGLRDEALEAMRRALPLAVWSAVMRQLAEKGLGVMAMFIAVGLSANRYDEGCLLDSGYLRGLGPAFQQLRGPATTAPHWPFKCPSLAAEVKLAAAEVGAGEVAPCQLRHSGASIDVCKKIRSLEEVRGRGCWTLAKSMRRCERSSRFSAEYNRFPADRRKLYEACEARLLQIPPGQPRPIRAPRGMAAWQARGLA</sequence>
<feature type="region of interest" description="Disordered" evidence="1">
    <location>
        <begin position="1030"/>
        <end position="1158"/>
    </location>
</feature>
<comment type="caution">
    <text evidence="3">The sequence shown here is derived from an EMBL/GenBank/DDBJ whole genome shotgun (WGS) entry which is preliminary data.</text>
</comment>
<evidence type="ECO:0000313" key="3">
    <source>
        <dbReference type="EMBL" id="CAK0911883.1"/>
    </source>
</evidence>
<reference evidence="3" key="1">
    <citation type="submission" date="2023-10" db="EMBL/GenBank/DDBJ databases">
        <authorList>
            <person name="Chen Y."/>
            <person name="Shah S."/>
            <person name="Dougan E. K."/>
            <person name="Thang M."/>
            <person name="Chan C."/>
        </authorList>
    </citation>
    <scope>NUCLEOTIDE SEQUENCE [LARGE SCALE GENOMIC DNA]</scope>
</reference>
<keyword evidence="2" id="KW-0732">Signal</keyword>
<gene>
    <name evidence="3" type="ORF">PCOR1329_LOCUS85622</name>
</gene>
<protein>
    <submittedName>
        <fullName evidence="3">Uncharacterized protein</fullName>
    </submittedName>
</protein>
<accession>A0ABN9YG78</accession>
<feature type="compositionally biased region" description="Basic residues" evidence="1">
    <location>
        <begin position="1143"/>
        <end position="1156"/>
    </location>
</feature>
<feature type="compositionally biased region" description="Low complexity" evidence="1">
    <location>
        <begin position="1050"/>
        <end position="1069"/>
    </location>
</feature>
<dbReference type="InterPro" id="IPR035642">
    <property type="entry name" value="MraZ_N"/>
</dbReference>
<evidence type="ECO:0000256" key="2">
    <source>
        <dbReference type="SAM" id="SignalP"/>
    </source>
</evidence>
<feature type="region of interest" description="Disordered" evidence="1">
    <location>
        <begin position="225"/>
        <end position="262"/>
    </location>
</feature>
<dbReference type="EMBL" id="CAUYUJ010022660">
    <property type="protein sequence ID" value="CAK0911883.1"/>
    <property type="molecule type" value="Genomic_DNA"/>
</dbReference>
<dbReference type="Proteomes" id="UP001189429">
    <property type="component" value="Unassembled WGS sequence"/>
</dbReference>
<proteinExistence type="predicted"/>
<dbReference type="CDD" id="cd16320">
    <property type="entry name" value="MraZ_N"/>
    <property type="match status" value="1"/>
</dbReference>